<proteinExistence type="predicted"/>
<name>A0A8J2SFI9_9STRA</name>
<feature type="compositionally biased region" description="Basic and acidic residues" evidence="1">
    <location>
        <begin position="750"/>
        <end position="766"/>
    </location>
</feature>
<dbReference type="OrthoDB" id="199749at2759"/>
<protein>
    <recommendedName>
        <fullName evidence="3">Tyrosinase copper-binding domain-containing protein</fullName>
    </recommendedName>
</protein>
<sequence length="794" mass="88160">MNPFAADNTSDSDDETTLLVEETGVIYGGEAARPKRRKPRTCDRVAIGVAVASLLGFAAVRLAPSTKPATNYAAQINRETLQWRATNDYVETLGVIGADYAWTSQDTQIIDAWRPFQLYLDGHTSGTVVWTLTAADGSTITKYGNGVSHEIQEVGDFVVKGTAMDAQGYVEGYSEGKLLVRYVRREIRDLTQEDRNRYLDALVKMWEIEGVDGRRKYSSKYISSNELLALHGTNSALRDNDHFHNGAGFLAQHLRLDTMVLESVQSIDPRVSTPYWDWTIEMAMVDGGELESPFESPLWTAEWFGSLNYAEDPVVVGPHYGLSTTEFFDKGFENWAIQDGRWAFAKVRKFKDTDPDRDMYPRNSYGFLRSPWNNNPSPYVTRVNFAYVKDAVDAGLSPAKSWPTCSDLYDFIQPATTAVAFMTHLEDMTVHANIHQCLGGTIFDVDSTQNLLDAFESVNVEGYTSCYQTVSERHMWRMYLSDFPDQCDDPHSDGVLNCQLTCKDLPDDDEQLEKIGAWAVDHYACWNVQGGDSSVTYADQASSASLKRVGRAICSTTFIKGEHLEASGTTDPSFFIVHPSLARYYQMKRIMALQEPATYVDDWARADHGEGSCLPATGECLVSSSKDQPSEECCAGHYRYSTFFKDKMRTPAAGDTPTNEAVIDAAHPANMGLDNLVFQHLRFDHCEEDFAALLDPHSRNEAPLDGYLYDDQSGPSAPWGVNAQDGHKQNWGRPAKPTGATAPWGSNAQDGHKEAWGREAKPHYPDAEPGSMNGAPPVADDEADAYAHVQGMLS</sequence>
<dbReference type="GO" id="GO:0016491">
    <property type="term" value="F:oxidoreductase activity"/>
    <property type="evidence" value="ECO:0007669"/>
    <property type="project" value="InterPro"/>
</dbReference>
<keyword evidence="2" id="KW-1133">Transmembrane helix</keyword>
<dbReference type="AlphaFoldDB" id="A0A8J2SFI9"/>
<dbReference type="InterPro" id="IPR002227">
    <property type="entry name" value="Tyrosinase_Cu-bd"/>
</dbReference>
<dbReference type="InterPro" id="IPR008922">
    <property type="entry name" value="Di-copper_centre_dom_sf"/>
</dbReference>
<evidence type="ECO:0000256" key="1">
    <source>
        <dbReference type="SAM" id="MobiDB-lite"/>
    </source>
</evidence>
<evidence type="ECO:0000313" key="5">
    <source>
        <dbReference type="Proteomes" id="UP000789595"/>
    </source>
</evidence>
<dbReference type="Gene3D" id="1.10.1280.10">
    <property type="entry name" value="Di-copper center containing domain from catechol oxidase"/>
    <property type="match status" value="1"/>
</dbReference>
<organism evidence="4 5">
    <name type="scientific">Pelagomonas calceolata</name>
    <dbReference type="NCBI Taxonomy" id="35677"/>
    <lineage>
        <taxon>Eukaryota</taxon>
        <taxon>Sar</taxon>
        <taxon>Stramenopiles</taxon>
        <taxon>Ochrophyta</taxon>
        <taxon>Pelagophyceae</taxon>
        <taxon>Pelagomonadales</taxon>
        <taxon>Pelagomonadaceae</taxon>
        <taxon>Pelagomonas</taxon>
    </lineage>
</organism>
<dbReference type="SUPFAM" id="SSF48056">
    <property type="entry name" value="Di-copper centre-containing domain"/>
    <property type="match status" value="1"/>
</dbReference>
<comment type="caution">
    <text evidence="4">The sequence shown here is derived from an EMBL/GenBank/DDBJ whole genome shotgun (WGS) entry which is preliminary data.</text>
</comment>
<evidence type="ECO:0000259" key="3">
    <source>
        <dbReference type="Pfam" id="PF00264"/>
    </source>
</evidence>
<accession>A0A8J2SFI9</accession>
<feature type="region of interest" description="Disordered" evidence="1">
    <location>
        <begin position="713"/>
        <end position="794"/>
    </location>
</feature>
<feature type="domain" description="Tyrosinase copper-binding" evidence="3">
    <location>
        <begin position="226"/>
        <end position="447"/>
    </location>
</feature>
<keyword evidence="5" id="KW-1185">Reference proteome</keyword>
<dbReference type="EMBL" id="CAKKNE010000001">
    <property type="protein sequence ID" value="CAH0366874.1"/>
    <property type="molecule type" value="Genomic_DNA"/>
</dbReference>
<keyword evidence="2" id="KW-0812">Transmembrane</keyword>
<dbReference type="Pfam" id="PF00264">
    <property type="entry name" value="Tyrosinase"/>
    <property type="match status" value="1"/>
</dbReference>
<keyword evidence="2" id="KW-0472">Membrane</keyword>
<reference evidence="4" key="1">
    <citation type="submission" date="2021-11" db="EMBL/GenBank/DDBJ databases">
        <authorList>
            <consortium name="Genoscope - CEA"/>
            <person name="William W."/>
        </authorList>
    </citation>
    <scope>NUCLEOTIDE SEQUENCE</scope>
</reference>
<evidence type="ECO:0000256" key="2">
    <source>
        <dbReference type="SAM" id="Phobius"/>
    </source>
</evidence>
<feature type="transmembrane region" description="Helical" evidence="2">
    <location>
        <begin position="45"/>
        <end position="63"/>
    </location>
</feature>
<evidence type="ECO:0000313" key="4">
    <source>
        <dbReference type="EMBL" id="CAH0366874.1"/>
    </source>
</evidence>
<gene>
    <name evidence="4" type="ORF">PECAL_1P33870</name>
</gene>
<dbReference type="Proteomes" id="UP000789595">
    <property type="component" value="Unassembled WGS sequence"/>
</dbReference>